<protein>
    <submittedName>
        <fullName evidence="2">Uncharacterized protein</fullName>
    </submittedName>
</protein>
<gene>
    <name evidence="2" type="ORF">Fcan01_09229</name>
</gene>
<proteinExistence type="predicted"/>
<reference evidence="2 3" key="1">
    <citation type="submission" date="2015-12" db="EMBL/GenBank/DDBJ databases">
        <title>The genome of Folsomia candida.</title>
        <authorList>
            <person name="Faddeeva A."/>
            <person name="Derks M.F."/>
            <person name="Anvar Y."/>
            <person name="Smit S."/>
            <person name="Van Straalen N."/>
            <person name="Roelofs D."/>
        </authorList>
    </citation>
    <scope>NUCLEOTIDE SEQUENCE [LARGE SCALE GENOMIC DNA]</scope>
    <source>
        <strain evidence="2 3">VU population</strain>
        <tissue evidence="2">Whole body</tissue>
    </source>
</reference>
<feature type="region of interest" description="Disordered" evidence="1">
    <location>
        <begin position="1"/>
        <end position="88"/>
    </location>
</feature>
<dbReference type="EMBL" id="LNIX01000004">
    <property type="protein sequence ID" value="OXA55962.1"/>
    <property type="molecule type" value="Genomic_DNA"/>
</dbReference>
<keyword evidence="3" id="KW-1185">Reference proteome</keyword>
<feature type="region of interest" description="Disordered" evidence="1">
    <location>
        <begin position="591"/>
        <end position="641"/>
    </location>
</feature>
<evidence type="ECO:0000313" key="3">
    <source>
        <dbReference type="Proteomes" id="UP000198287"/>
    </source>
</evidence>
<dbReference type="Proteomes" id="UP000198287">
    <property type="component" value="Unassembled WGS sequence"/>
</dbReference>
<comment type="caution">
    <text evidence="2">The sequence shown here is derived from an EMBL/GenBank/DDBJ whole genome shotgun (WGS) entry which is preliminary data.</text>
</comment>
<feature type="compositionally biased region" description="Acidic residues" evidence="1">
    <location>
        <begin position="607"/>
        <end position="619"/>
    </location>
</feature>
<feature type="compositionally biased region" description="Basic and acidic residues" evidence="1">
    <location>
        <begin position="75"/>
        <end position="88"/>
    </location>
</feature>
<organism evidence="2 3">
    <name type="scientific">Folsomia candida</name>
    <name type="common">Springtail</name>
    <dbReference type="NCBI Taxonomy" id="158441"/>
    <lineage>
        <taxon>Eukaryota</taxon>
        <taxon>Metazoa</taxon>
        <taxon>Ecdysozoa</taxon>
        <taxon>Arthropoda</taxon>
        <taxon>Hexapoda</taxon>
        <taxon>Collembola</taxon>
        <taxon>Entomobryomorpha</taxon>
        <taxon>Isotomoidea</taxon>
        <taxon>Isotomidae</taxon>
        <taxon>Proisotominae</taxon>
        <taxon>Folsomia</taxon>
    </lineage>
</organism>
<evidence type="ECO:0000313" key="2">
    <source>
        <dbReference type="EMBL" id="OXA55962.1"/>
    </source>
</evidence>
<name>A0A226EEJ0_FOLCA</name>
<sequence length="641" mass="72633">MEGGGYSSDEDFEVTRPPVFAKREEEEQVDGPSAKKRAKKTATPLPPASKLLVVEKKKDPHAPLGKLNPLETTDEDKRKSVTETSSVRDDQAFEPPTWYYFPKEEIQVEKRYPRDGRGIIFREVDLAEEFKVRYAGTCYSNLKEIRDEGVDLIKRTILDLVSTESLSSPQNIYEDSPEMILTQDEGLSDEQREQLFTAIFDKGGRVPIIDKPGWSLIIHRAPNSGIIHLCVEMIAMHKGTPVYEASRLCTKADCYKYNQTISTDVFPKCSRHQDIKMHSVVKLTPYNEKNLVIQMHVQFGISTNLGSPESDKNYNAELYASIHMSSSRSWIKYYPIKDARPIPEAISMYHYGTVEEALSRLALESTIGMFMKLALGTTPFVNLDDIIPLCYGMEKELDTRLKELGMHLKMRELSPAERMEVTYPFPGQYLLGTQAEKEQKPEKGKSFLYTITSRDMHYFGWSNTPDFKDRLRRGNRTDGANEYKRITEARAKLDGTRAPTVTSSLLAKCDVTDNTQIEAKMIIAGYVAYLLGLRNPLRKLPSGRGYSTNKCVSLSLVDSDSWSDICQFVKLFWGVEPILAKFDKDRGEMPNFIADSENYSDDKVENSEDEDYNPDEDEHNPEAGSSSSGDHSTDSNSDESD</sequence>
<evidence type="ECO:0000256" key="1">
    <source>
        <dbReference type="SAM" id="MobiDB-lite"/>
    </source>
</evidence>
<dbReference type="AlphaFoldDB" id="A0A226EEJ0"/>
<accession>A0A226EEJ0</accession>